<dbReference type="AlphaFoldDB" id="A0A5N6KTZ6"/>
<reference evidence="1 2" key="1">
    <citation type="submission" date="2019-06" db="EMBL/GenBank/DDBJ databases">
        <title>A chromosomal-level reference genome of Carpinus fangiana (Coryloideae, Betulaceae).</title>
        <authorList>
            <person name="Yang X."/>
            <person name="Wang Z."/>
            <person name="Zhang L."/>
            <person name="Hao G."/>
            <person name="Liu J."/>
            <person name="Yang Y."/>
        </authorList>
    </citation>
    <scope>NUCLEOTIDE SEQUENCE [LARGE SCALE GENOMIC DNA]</scope>
    <source>
        <strain evidence="1">Cfa_2016G</strain>
        <tissue evidence="1">Leaf</tissue>
    </source>
</reference>
<gene>
    <name evidence="1" type="ORF">FH972_022929</name>
</gene>
<dbReference type="Proteomes" id="UP000327013">
    <property type="component" value="Unassembled WGS sequence"/>
</dbReference>
<dbReference type="EMBL" id="VIBQ01000013">
    <property type="protein sequence ID" value="KAB8345874.1"/>
    <property type="molecule type" value="Genomic_DNA"/>
</dbReference>
<comment type="caution">
    <text evidence="1">The sequence shown here is derived from an EMBL/GenBank/DDBJ whole genome shotgun (WGS) entry which is preliminary data.</text>
</comment>
<proteinExistence type="predicted"/>
<accession>A0A5N6KTZ6</accession>
<evidence type="ECO:0000313" key="2">
    <source>
        <dbReference type="Proteomes" id="UP000327013"/>
    </source>
</evidence>
<protein>
    <submittedName>
        <fullName evidence="1">Uncharacterized protein</fullName>
    </submittedName>
</protein>
<name>A0A5N6KTZ6_9ROSI</name>
<keyword evidence="2" id="KW-1185">Reference proteome</keyword>
<sequence>MATAFEDFWLGRPYRRSSQSPSPLAARAQAVMPYNGTFFGPPQQFESNLS</sequence>
<organism evidence="1 2">
    <name type="scientific">Carpinus fangiana</name>
    <dbReference type="NCBI Taxonomy" id="176857"/>
    <lineage>
        <taxon>Eukaryota</taxon>
        <taxon>Viridiplantae</taxon>
        <taxon>Streptophyta</taxon>
        <taxon>Embryophyta</taxon>
        <taxon>Tracheophyta</taxon>
        <taxon>Spermatophyta</taxon>
        <taxon>Magnoliopsida</taxon>
        <taxon>eudicotyledons</taxon>
        <taxon>Gunneridae</taxon>
        <taxon>Pentapetalae</taxon>
        <taxon>rosids</taxon>
        <taxon>fabids</taxon>
        <taxon>Fagales</taxon>
        <taxon>Betulaceae</taxon>
        <taxon>Carpinus</taxon>
    </lineage>
</organism>
<evidence type="ECO:0000313" key="1">
    <source>
        <dbReference type="EMBL" id="KAB8345874.1"/>
    </source>
</evidence>